<evidence type="ECO:0000256" key="1">
    <source>
        <dbReference type="SAM" id="MobiDB-lite"/>
    </source>
</evidence>
<comment type="caution">
    <text evidence="2">The sequence shown here is derived from an EMBL/GenBank/DDBJ whole genome shotgun (WGS) entry which is preliminary data.</text>
</comment>
<feature type="compositionally biased region" description="Pro residues" evidence="1">
    <location>
        <begin position="140"/>
        <end position="149"/>
    </location>
</feature>
<organism evidence="2 3">
    <name type="scientific">Calicophoron daubneyi</name>
    <name type="common">Rumen fluke</name>
    <name type="synonym">Paramphistomum daubneyi</name>
    <dbReference type="NCBI Taxonomy" id="300641"/>
    <lineage>
        <taxon>Eukaryota</taxon>
        <taxon>Metazoa</taxon>
        <taxon>Spiralia</taxon>
        <taxon>Lophotrochozoa</taxon>
        <taxon>Platyhelminthes</taxon>
        <taxon>Trematoda</taxon>
        <taxon>Digenea</taxon>
        <taxon>Plagiorchiida</taxon>
        <taxon>Pronocephalata</taxon>
        <taxon>Paramphistomoidea</taxon>
        <taxon>Paramphistomidae</taxon>
        <taxon>Calicophoron</taxon>
    </lineage>
</organism>
<feature type="compositionally biased region" description="Pro residues" evidence="1">
    <location>
        <begin position="25"/>
        <end position="34"/>
    </location>
</feature>
<feature type="compositionally biased region" description="Basic and acidic residues" evidence="1">
    <location>
        <begin position="198"/>
        <end position="208"/>
    </location>
</feature>
<feature type="region of interest" description="Disordered" evidence="1">
    <location>
        <begin position="1"/>
        <end position="208"/>
    </location>
</feature>
<evidence type="ECO:0000313" key="3">
    <source>
        <dbReference type="Proteomes" id="UP001497525"/>
    </source>
</evidence>
<dbReference type="Proteomes" id="UP001497525">
    <property type="component" value="Unassembled WGS sequence"/>
</dbReference>
<dbReference type="EMBL" id="CAXLJL010000090">
    <property type="protein sequence ID" value="CAL5131326.1"/>
    <property type="molecule type" value="Genomic_DNA"/>
</dbReference>
<evidence type="ECO:0000313" key="2">
    <source>
        <dbReference type="EMBL" id="CAL5131326.1"/>
    </source>
</evidence>
<dbReference type="AlphaFoldDB" id="A0AAV2T5C8"/>
<protein>
    <submittedName>
        <fullName evidence="2">Uncharacterized protein</fullName>
    </submittedName>
</protein>
<gene>
    <name evidence="2" type="ORF">CDAUBV1_LOCUS3749</name>
</gene>
<proteinExistence type="predicted"/>
<accession>A0AAV2T5C8</accession>
<reference evidence="2" key="1">
    <citation type="submission" date="2024-06" db="EMBL/GenBank/DDBJ databases">
        <authorList>
            <person name="Liu X."/>
            <person name="Lenzi L."/>
            <person name="Haldenby T S."/>
            <person name="Uol C."/>
        </authorList>
    </citation>
    <scope>NUCLEOTIDE SEQUENCE</scope>
</reference>
<sequence>MTQPPVGFGWIAQPDQPAFPYSSMGPPPPGPSPMAPGWDLDGGGGPPLYAGSFGGPPPPGPPIMGMGWSQPPERGFGPTGMAPPPPPGASIGFDFATPAETPSAFAEPSAPPMSETPEFSDVSKVEAGVRTVPITIIPSRPKPPRPPSPKLVSPSKPSPSPQPNHTPSSRQQDSRYQEGLKTMADLMTDVDLTDDVLTDLKKRFDTNR</sequence>
<name>A0AAV2T5C8_CALDB</name>